<evidence type="ECO:0000256" key="3">
    <source>
        <dbReference type="ARBA" id="ARBA00022777"/>
    </source>
</evidence>
<dbReference type="Proteomes" id="UP000271925">
    <property type="component" value="Unassembled WGS sequence"/>
</dbReference>
<keyword evidence="2" id="KW-0808">Transferase</keyword>
<dbReference type="InterPro" id="IPR043129">
    <property type="entry name" value="ATPase_NBD"/>
</dbReference>
<keyword evidence="3 6" id="KW-0418">Kinase</keyword>
<dbReference type="InterPro" id="IPR018484">
    <property type="entry name" value="FGGY_N"/>
</dbReference>
<evidence type="ECO:0000259" key="5">
    <source>
        <dbReference type="Pfam" id="PF02782"/>
    </source>
</evidence>
<proteinExistence type="inferred from homology"/>
<gene>
    <name evidence="6" type="ORF">EHT25_19610</name>
</gene>
<reference evidence="6 7" key="1">
    <citation type="submission" date="2018-11" db="EMBL/GenBank/DDBJ databases">
        <authorList>
            <person name="Zhou Z."/>
            <person name="Wang G."/>
        </authorList>
    </citation>
    <scope>NUCLEOTIDE SEQUENCE [LARGE SCALE GENOMIC DNA]</scope>
    <source>
        <strain evidence="6 7">KCTC52004</strain>
    </source>
</reference>
<dbReference type="OrthoDB" id="9805576at2"/>
<dbReference type="CDD" id="cd07783">
    <property type="entry name" value="ASKHA_NBD_FGGY_SePSK_AtXK1-like"/>
    <property type="match status" value="1"/>
</dbReference>
<evidence type="ECO:0000256" key="1">
    <source>
        <dbReference type="ARBA" id="ARBA00009156"/>
    </source>
</evidence>
<dbReference type="InterPro" id="IPR050406">
    <property type="entry name" value="FGGY_Carb_Kinase"/>
</dbReference>
<dbReference type="PANTHER" id="PTHR43095">
    <property type="entry name" value="SUGAR KINASE"/>
    <property type="match status" value="1"/>
</dbReference>
<dbReference type="Pfam" id="PF00370">
    <property type="entry name" value="FGGY_N"/>
    <property type="match status" value="1"/>
</dbReference>
<feature type="domain" description="Carbohydrate kinase FGGY N-terminal" evidence="4">
    <location>
        <begin position="4"/>
        <end position="243"/>
    </location>
</feature>
<dbReference type="GO" id="GO:0016301">
    <property type="term" value="F:kinase activity"/>
    <property type="evidence" value="ECO:0007669"/>
    <property type="project" value="UniProtKB-KW"/>
</dbReference>
<dbReference type="Gene3D" id="3.30.420.40">
    <property type="match status" value="2"/>
</dbReference>
<evidence type="ECO:0000256" key="2">
    <source>
        <dbReference type="ARBA" id="ARBA00022679"/>
    </source>
</evidence>
<dbReference type="SUPFAM" id="SSF53067">
    <property type="entry name" value="Actin-like ATPase domain"/>
    <property type="match status" value="2"/>
</dbReference>
<dbReference type="GO" id="GO:0005975">
    <property type="term" value="P:carbohydrate metabolic process"/>
    <property type="evidence" value="ECO:0007669"/>
    <property type="project" value="InterPro"/>
</dbReference>
<evidence type="ECO:0000259" key="4">
    <source>
        <dbReference type="Pfam" id="PF00370"/>
    </source>
</evidence>
<dbReference type="Pfam" id="PF02782">
    <property type="entry name" value="FGGY_C"/>
    <property type="match status" value="1"/>
</dbReference>
<dbReference type="EMBL" id="RQJO01000009">
    <property type="protein sequence ID" value="RRB02655.1"/>
    <property type="molecule type" value="Genomic_DNA"/>
</dbReference>
<dbReference type="InterPro" id="IPR000577">
    <property type="entry name" value="Carb_kinase_FGGY"/>
</dbReference>
<keyword evidence="7" id="KW-1185">Reference proteome</keyword>
<evidence type="ECO:0000313" key="6">
    <source>
        <dbReference type="EMBL" id="RRB02655.1"/>
    </source>
</evidence>
<dbReference type="AlphaFoldDB" id="A0A3P1BNP4"/>
<dbReference type="InterPro" id="IPR018485">
    <property type="entry name" value="FGGY_C"/>
</dbReference>
<sequence>MPVYFIGIDVGTQGVRVVLTDETGHVLATSEAVFPLTEQSREEQSPRQWWDSGLRCLKSLLETAKKTIDLQSVQSIAVTSTSGTVIPLDDQNEPLNNALMYSDNRSASEGKQCKTVAEKFHSDGYTGFNASSGLSKMVWFVTHFPEKAAHLRTWIHAADYLTGKLSGNFRVTDATNALKSGYNVKNDYWPAYLFEQLPLKKEWMQEVVPSGKPVGKLLPELANELGLPQISVVAGMTDGCASQVASGAVRPGDWNTTIGTTLVIKGVTLQELKDPEGRLYSHRHPEGYWMPGGASNTGADWVTAGFGNRLAELTEAAANLIPTSHTAYPLRQQGERFPFISAQARGFAPEGLSDAQLFTANMEGVAYLERYAYELIERLSGETVRAVFTAGGASNSDVWLTIRSNVLNRPVYKCAQVTGAVGAAILAASQTHFNTLTEAVQAMTHIEKEVKPESELVRNYDAGYRKFVGTLREKGFIN</sequence>
<dbReference type="PIRSF" id="PIRSF000538">
    <property type="entry name" value="GlpK"/>
    <property type="match status" value="1"/>
</dbReference>
<comment type="similarity">
    <text evidence="1">Belongs to the FGGY kinase family.</text>
</comment>
<evidence type="ECO:0000313" key="7">
    <source>
        <dbReference type="Proteomes" id="UP000271925"/>
    </source>
</evidence>
<organism evidence="6 7">
    <name type="scientific">Larkinella rosea</name>
    <dbReference type="NCBI Taxonomy" id="2025312"/>
    <lineage>
        <taxon>Bacteria</taxon>
        <taxon>Pseudomonadati</taxon>
        <taxon>Bacteroidota</taxon>
        <taxon>Cytophagia</taxon>
        <taxon>Cytophagales</taxon>
        <taxon>Spirosomataceae</taxon>
        <taxon>Larkinella</taxon>
    </lineage>
</organism>
<dbReference type="RefSeq" id="WP_124876818.1">
    <property type="nucleotide sequence ID" value="NZ_RQJO01000009.1"/>
</dbReference>
<protein>
    <submittedName>
        <fullName evidence="6">Carbohydrate kinase</fullName>
    </submittedName>
</protein>
<comment type="caution">
    <text evidence="6">The sequence shown here is derived from an EMBL/GenBank/DDBJ whole genome shotgun (WGS) entry which is preliminary data.</text>
</comment>
<feature type="domain" description="Carbohydrate kinase FGGY C-terminal" evidence="5">
    <location>
        <begin position="257"/>
        <end position="429"/>
    </location>
</feature>
<accession>A0A3P1BNP4</accession>
<name>A0A3P1BNP4_9BACT</name>